<name>A0ACD3BEC1_9AGAR</name>
<evidence type="ECO:0000313" key="1">
    <source>
        <dbReference type="EMBL" id="TFK76230.1"/>
    </source>
</evidence>
<dbReference type="Proteomes" id="UP000308600">
    <property type="component" value="Unassembled WGS sequence"/>
</dbReference>
<dbReference type="EMBL" id="ML208260">
    <property type="protein sequence ID" value="TFK76230.1"/>
    <property type="molecule type" value="Genomic_DNA"/>
</dbReference>
<evidence type="ECO:0000313" key="2">
    <source>
        <dbReference type="Proteomes" id="UP000308600"/>
    </source>
</evidence>
<proteinExistence type="predicted"/>
<reference evidence="1 2" key="1">
    <citation type="journal article" date="2019" name="Nat. Ecol. Evol.">
        <title>Megaphylogeny resolves global patterns of mushroom evolution.</title>
        <authorList>
            <person name="Varga T."/>
            <person name="Krizsan K."/>
            <person name="Foldi C."/>
            <person name="Dima B."/>
            <person name="Sanchez-Garcia M."/>
            <person name="Sanchez-Ramirez S."/>
            <person name="Szollosi G.J."/>
            <person name="Szarkandi J.G."/>
            <person name="Papp V."/>
            <person name="Albert L."/>
            <person name="Andreopoulos W."/>
            <person name="Angelini C."/>
            <person name="Antonin V."/>
            <person name="Barry K.W."/>
            <person name="Bougher N.L."/>
            <person name="Buchanan P."/>
            <person name="Buyck B."/>
            <person name="Bense V."/>
            <person name="Catcheside P."/>
            <person name="Chovatia M."/>
            <person name="Cooper J."/>
            <person name="Damon W."/>
            <person name="Desjardin D."/>
            <person name="Finy P."/>
            <person name="Geml J."/>
            <person name="Haridas S."/>
            <person name="Hughes K."/>
            <person name="Justo A."/>
            <person name="Karasinski D."/>
            <person name="Kautmanova I."/>
            <person name="Kiss B."/>
            <person name="Kocsube S."/>
            <person name="Kotiranta H."/>
            <person name="LaButti K.M."/>
            <person name="Lechner B.E."/>
            <person name="Liimatainen K."/>
            <person name="Lipzen A."/>
            <person name="Lukacs Z."/>
            <person name="Mihaltcheva S."/>
            <person name="Morgado L.N."/>
            <person name="Niskanen T."/>
            <person name="Noordeloos M.E."/>
            <person name="Ohm R.A."/>
            <person name="Ortiz-Santana B."/>
            <person name="Ovrebo C."/>
            <person name="Racz N."/>
            <person name="Riley R."/>
            <person name="Savchenko A."/>
            <person name="Shiryaev A."/>
            <person name="Soop K."/>
            <person name="Spirin V."/>
            <person name="Szebenyi C."/>
            <person name="Tomsovsky M."/>
            <person name="Tulloss R.E."/>
            <person name="Uehling J."/>
            <person name="Grigoriev I.V."/>
            <person name="Vagvolgyi C."/>
            <person name="Papp T."/>
            <person name="Martin F.M."/>
            <person name="Miettinen O."/>
            <person name="Hibbett D.S."/>
            <person name="Nagy L.G."/>
        </authorList>
    </citation>
    <scope>NUCLEOTIDE SEQUENCE [LARGE SCALE GENOMIC DNA]</scope>
    <source>
        <strain evidence="1 2">NL-1719</strain>
    </source>
</reference>
<protein>
    <submittedName>
        <fullName evidence="1">Uncharacterized protein</fullName>
    </submittedName>
</protein>
<sequence>MAFKLPQPLHAFFSLFPLHTYPPVPYPSKTRVTSPTLWIHPPSSSSSSASSPDVGALSSDVECLKWQAYIALRGVTDIHVRWDVSPDGALGGKLPNFHVLDDEAKPKLLPCHLIPDWVDGKVGVTEGALEGYKDEAARDESRPWVSLLEGSVHAALILVQPGPSYFQTLLFPDENTTHPLQTLLNPPPAPLTGLSSIVPASGTRISQTSIEIQYREAIAALSERLGTDKWFLGSAQPTALDALAFAYIHTILNAKDTIRIEVTRRVNLVAWEWRVRNIVRPVFTTVPSS</sequence>
<organism evidence="1 2">
    <name type="scientific">Pluteus cervinus</name>
    <dbReference type="NCBI Taxonomy" id="181527"/>
    <lineage>
        <taxon>Eukaryota</taxon>
        <taxon>Fungi</taxon>
        <taxon>Dikarya</taxon>
        <taxon>Basidiomycota</taxon>
        <taxon>Agaricomycotina</taxon>
        <taxon>Agaricomycetes</taxon>
        <taxon>Agaricomycetidae</taxon>
        <taxon>Agaricales</taxon>
        <taxon>Pluteineae</taxon>
        <taxon>Pluteaceae</taxon>
        <taxon>Pluteus</taxon>
    </lineage>
</organism>
<keyword evidence="2" id="KW-1185">Reference proteome</keyword>
<accession>A0ACD3BEC1</accession>
<gene>
    <name evidence="1" type="ORF">BDN72DRAFT_830778</name>
</gene>